<dbReference type="InterPro" id="IPR023867">
    <property type="entry name" value="Sulphatase_maturase_rSAM"/>
</dbReference>
<proteinExistence type="predicted"/>
<accession>A0A7K1V8B1</accession>
<evidence type="ECO:0000259" key="5">
    <source>
        <dbReference type="PROSITE" id="PS51918"/>
    </source>
</evidence>
<organism evidence="6 7">
    <name type="scientific">Nocardia terrae</name>
    <dbReference type="NCBI Taxonomy" id="2675851"/>
    <lineage>
        <taxon>Bacteria</taxon>
        <taxon>Bacillati</taxon>
        <taxon>Actinomycetota</taxon>
        <taxon>Actinomycetes</taxon>
        <taxon>Mycobacteriales</taxon>
        <taxon>Nocardiaceae</taxon>
        <taxon>Nocardia</taxon>
    </lineage>
</organism>
<dbReference type="InterPro" id="IPR013785">
    <property type="entry name" value="Aldolase_TIM"/>
</dbReference>
<keyword evidence="7" id="KW-1185">Reference proteome</keyword>
<dbReference type="PROSITE" id="PS51918">
    <property type="entry name" value="RADICAL_SAM"/>
    <property type="match status" value="1"/>
</dbReference>
<dbReference type="PANTHER" id="PTHR43273">
    <property type="entry name" value="ANAEROBIC SULFATASE-MATURATING ENZYME HOMOLOG ASLB-RELATED"/>
    <property type="match status" value="1"/>
</dbReference>
<evidence type="ECO:0000256" key="3">
    <source>
        <dbReference type="ARBA" id="ARBA00023004"/>
    </source>
</evidence>
<evidence type="ECO:0000256" key="1">
    <source>
        <dbReference type="ARBA" id="ARBA00022691"/>
    </source>
</evidence>
<comment type="caution">
    <text evidence="6">The sequence shown here is derived from an EMBL/GenBank/DDBJ whole genome shotgun (WGS) entry which is preliminary data.</text>
</comment>
<dbReference type="EMBL" id="WRPP01000010">
    <property type="protein sequence ID" value="MVU82806.1"/>
    <property type="molecule type" value="Genomic_DNA"/>
</dbReference>
<dbReference type="InterPro" id="IPR007197">
    <property type="entry name" value="rSAM"/>
</dbReference>
<name>A0A7K1V8B1_9NOCA</name>
<gene>
    <name evidence="6" type="ORF">GPX89_36925</name>
</gene>
<dbReference type="InterPro" id="IPR058240">
    <property type="entry name" value="rSAM_sf"/>
</dbReference>
<dbReference type="CDD" id="cd01335">
    <property type="entry name" value="Radical_SAM"/>
    <property type="match status" value="1"/>
</dbReference>
<dbReference type="SFLD" id="SFLDS00029">
    <property type="entry name" value="Radical_SAM"/>
    <property type="match status" value="1"/>
</dbReference>
<evidence type="ECO:0000256" key="2">
    <source>
        <dbReference type="ARBA" id="ARBA00022723"/>
    </source>
</evidence>
<keyword evidence="2" id="KW-0479">Metal-binding</keyword>
<reference evidence="6 7" key="1">
    <citation type="submission" date="2019-12" db="EMBL/GenBank/DDBJ databases">
        <title>Nocardia sp. nov. ET3-3 isolated from soil.</title>
        <authorList>
            <person name="Kanchanasin P."/>
            <person name="Tanasupawat S."/>
            <person name="Yuki M."/>
            <person name="Kudo T."/>
        </authorList>
    </citation>
    <scope>NUCLEOTIDE SEQUENCE [LARGE SCALE GENOMIC DNA]</scope>
    <source>
        <strain evidence="6 7">ET3-3</strain>
    </source>
</reference>
<dbReference type="SUPFAM" id="SSF102114">
    <property type="entry name" value="Radical SAM enzymes"/>
    <property type="match status" value="1"/>
</dbReference>
<dbReference type="Gene3D" id="3.20.20.70">
    <property type="entry name" value="Aldolase class I"/>
    <property type="match status" value="1"/>
</dbReference>
<feature type="domain" description="Radical SAM core" evidence="5">
    <location>
        <begin position="1"/>
        <end position="235"/>
    </location>
</feature>
<protein>
    <submittedName>
        <fullName evidence="6">Radical SAM protein</fullName>
    </submittedName>
</protein>
<evidence type="ECO:0000256" key="4">
    <source>
        <dbReference type="ARBA" id="ARBA00023014"/>
    </source>
</evidence>
<dbReference type="GO" id="GO:0016491">
    <property type="term" value="F:oxidoreductase activity"/>
    <property type="evidence" value="ECO:0007669"/>
    <property type="project" value="InterPro"/>
</dbReference>
<sequence length="372" mass="41844">MNSTNRTMQIVVKVSKFCNLRCRYCYEYPELGNRAAMSRAQVSAMYRTLRDHLDVVDARDGLATGLHFVWHGGEPLMQPAEFYWQTWADQREIFGERIPVRNSVQTNLVLLDDERRRLLLHGFDSVGVSLDVIGGLRVNLAGRDSQRRVTGNLDRLVADGGRVGCISVLTAQNIQAVDELFRFFEARRLHFRVLPLFDTGEPGQTTPFEIDREQELFALARLFELWLASDLMQRPPAPLDGYVEIAARYLSAAPGPEYQDRRAWLPVVLVDTDGSCYTYGEPYGDADWSIGNIFTDSVADMLSGPVFERCAVQAERRVALNCLPCPFFDACGGTLLAETESCERDEDGAGTMLCSGRPVIAYIAERLHETEL</sequence>
<evidence type="ECO:0000313" key="7">
    <source>
        <dbReference type="Proteomes" id="UP000466794"/>
    </source>
</evidence>
<dbReference type="SFLD" id="SFLDG01386">
    <property type="entry name" value="main_SPASM_domain-containing"/>
    <property type="match status" value="1"/>
</dbReference>
<dbReference type="RefSeq" id="WP_157392363.1">
    <property type="nucleotide sequence ID" value="NZ_WRPP01000010.1"/>
</dbReference>
<keyword evidence="4" id="KW-0411">Iron-sulfur</keyword>
<keyword evidence="3" id="KW-0408">Iron</keyword>
<dbReference type="SFLD" id="SFLDG01072">
    <property type="entry name" value="dehydrogenase_like"/>
    <property type="match status" value="1"/>
</dbReference>
<dbReference type="GO" id="GO:0051536">
    <property type="term" value="F:iron-sulfur cluster binding"/>
    <property type="evidence" value="ECO:0007669"/>
    <property type="project" value="UniProtKB-KW"/>
</dbReference>
<dbReference type="SFLD" id="SFLDG01067">
    <property type="entry name" value="SPASM/twitch_domain_containing"/>
    <property type="match status" value="1"/>
</dbReference>
<dbReference type="Proteomes" id="UP000466794">
    <property type="component" value="Unassembled WGS sequence"/>
</dbReference>
<dbReference type="PANTHER" id="PTHR43273:SF8">
    <property type="entry name" value="RADICAL SAM DOMAIN PROTEIN"/>
    <property type="match status" value="1"/>
</dbReference>
<keyword evidence="1" id="KW-0949">S-adenosyl-L-methionine</keyword>
<dbReference type="GO" id="GO:0046872">
    <property type="term" value="F:metal ion binding"/>
    <property type="evidence" value="ECO:0007669"/>
    <property type="project" value="UniProtKB-KW"/>
</dbReference>
<dbReference type="AlphaFoldDB" id="A0A7K1V8B1"/>
<evidence type="ECO:0000313" key="6">
    <source>
        <dbReference type="EMBL" id="MVU82806.1"/>
    </source>
</evidence>
<dbReference type="Pfam" id="PF04055">
    <property type="entry name" value="Radical_SAM"/>
    <property type="match status" value="1"/>
</dbReference>